<accession>A0A074L2F3</accession>
<dbReference type="Pfam" id="PF13460">
    <property type="entry name" value="NAD_binding_10"/>
    <property type="match status" value="1"/>
</dbReference>
<dbReference type="InterPro" id="IPR036291">
    <property type="entry name" value="NAD(P)-bd_dom_sf"/>
</dbReference>
<keyword evidence="1" id="KW-0602">Photosynthesis</keyword>
<organism evidence="4 5">
    <name type="scientific">Anditalea andensis</name>
    <dbReference type="NCBI Taxonomy" id="1048983"/>
    <lineage>
        <taxon>Bacteria</taxon>
        <taxon>Pseudomonadati</taxon>
        <taxon>Bacteroidota</taxon>
        <taxon>Cytophagia</taxon>
        <taxon>Cytophagales</taxon>
        <taxon>Cytophagaceae</taxon>
        <taxon>Anditalea</taxon>
    </lineage>
</organism>
<dbReference type="STRING" id="1048983.EL17_02160"/>
<dbReference type="EMBL" id="JMIH01000013">
    <property type="protein sequence ID" value="KEO75364.1"/>
    <property type="molecule type" value="Genomic_DNA"/>
</dbReference>
<dbReference type="InterPro" id="IPR044256">
    <property type="entry name" value="HCF244-like"/>
</dbReference>
<dbReference type="RefSeq" id="WP_035070141.1">
    <property type="nucleotide sequence ID" value="NZ_JMIH01000013.1"/>
</dbReference>
<feature type="domain" description="NAD(P)-binding" evidence="3">
    <location>
        <begin position="11"/>
        <end position="195"/>
    </location>
</feature>
<comment type="caution">
    <text evidence="4">The sequence shown here is derived from an EMBL/GenBank/DDBJ whole genome shotgun (WGS) entry which is preliminary data.</text>
</comment>
<keyword evidence="2" id="KW-0604">Photosystem II</keyword>
<evidence type="ECO:0000256" key="1">
    <source>
        <dbReference type="ARBA" id="ARBA00022531"/>
    </source>
</evidence>
<dbReference type="AlphaFoldDB" id="A0A074L2F3"/>
<dbReference type="InterPro" id="IPR016040">
    <property type="entry name" value="NAD(P)-bd_dom"/>
</dbReference>
<name>A0A074L2F3_9BACT</name>
<dbReference type="SUPFAM" id="SSF51735">
    <property type="entry name" value="NAD(P)-binding Rossmann-fold domains"/>
    <property type="match status" value="1"/>
</dbReference>
<dbReference type="eggNOG" id="COG0702">
    <property type="taxonomic scope" value="Bacteria"/>
</dbReference>
<dbReference type="OrthoDB" id="9780595at2"/>
<evidence type="ECO:0000313" key="5">
    <source>
        <dbReference type="Proteomes" id="UP000027821"/>
    </source>
</evidence>
<protein>
    <recommendedName>
        <fullName evidence="3">NAD(P)-binding domain-containing protein</fullName>
    </recommendedName>
</protein>
<dbReference type="GO" id="GO:0009523">
    <property type="term" value="C:photosystem II"/>
    <property type="evidence" value="ECO:0007669"/>
    <property type="project" value="UniProtKB-KW"/>
</dbReference>
<reference evidence="4 5" key="1">
    <citation type="submission" date="2014-04" db="EMBL/GenBank/DDBJ databases">
        <title>Characterization and application of a salt tolerant electro-active bacterium.</title>
        <authorList>
            <person name="Yang L."/>
            <person name="Wei S."/>
            <person name="Tay Q.X.M."/>
        </authorList>
    </citation>
    <scope>NUCLEOTIDE SEQUENCE [LARGE SCALE GENOMIC DNA]</scope>
    <source>
        <strain evidence="4 5">LY1</strain>
    </source>
</reference>
<keyword evidence="5" id="KW-1185">Reference proteome</keyword>
<gene>
    <name evidence="4" type="ORF">EL17_02160</name>
</gene>
<dbReference type="GO" id="GO:0015979">
    <property type="term" value="P:photosynthesis"/>
    <property type="evidence" value="ECO:0007669"/>
    <property type="project" value="UniProtKB-KW"/>
</dbReference>
<sequence>MGTTEKILVTGASGSLGLEVSKALHAMGHPIRAMINSIAEIDKLLPYTQDIVIADARNHEQLLGICDGITILISTVGKSVSLFKSDPGTYDTIDYQGNLNILREAEKSGVSRVIFTSIMGCGETNRLKLAKVHYDVERYIEGKFKDFTIFRPTGFFSGLNDLIILGKRGIIPVIGRGNFNTNSIHQADLALAITSRLTGGQKIIEIGGPQIHTRLEMAKMIKEKTGGRIVHLSPNFAKASISLIWPIKPSLYHNMDYYRYVTTRDMTGGLHGNHSFKDYLDNLNLDDLP</sequence>
<dbReference type="PANTHER" id="PTHR47128">
    <property type="match status" value="1"/>
</dbReference>
<dbReference type="PANTHER" id="PTHR47128:SF2">
    <property type="entry name" value="PROTEIN HIGH CHLOROPHYLL FLUORESCENCE PHENOTYPE 244, CHLOROPLASTIC"/>
    <property type="match status" value="1"/>
</dbReference>
<proteinExistence type="predicted"/>
<evidence type="ECO:0000259" key="3">
    <source>
        <dbReference type="Pfam" id="PF13460"/>
    </source>
</evidence>
<dbReference type="Gene3D" id="3.40.50.720">
    <property type="entry name" value="NAD(P)-binding Rossmann-like Domain"/>
    <property type="match status" value="1"/>
</dbReference>
<evidence type="ECO:0000256" key="2">
    <source>
        <dbReference type="ARBA" id="ARBA00023276"/>
    </source>
</evidence>
<evidence type="ECO:0000313" key="4">
    <source>
        <dbReference type="EMBL" id="KEO75364.1"/>
    </source>
</evidence>
<dbReference type="Proteomes" id="UP000027821">
    <property type="component" value="Unassembled WGS sequence"/>
</dbReference>